<proteinExistence type="predicted"/>
<dbReference type="Proteomes" id="UP000520767">
    <property type="component" value="Unassembled WGS sequence"/>
</dbReference>
<reference evidence="2 3" key="1">
    <citation type="submission" date="2020-08" db="EMBL/GenBank/DDBJ databases">
        <title>Genomic Encyclopedia of Type Strains, Phase III (KMG-III): the genomes of soil and plant-associated and newly described type strains.</title>
        <authorList>
            <person name="Whitman W."/>
        </authorList>
    </citation>
    <scope>NUCLEOTIDE SEQUENCE [LARGE SCALE GENOMIC DNA]</scope>
    <source>
        <strain evidence="2 3">CECT 8960</strain>
    </source>
</reference>
<name>A0A7W7VID7_9PSEU</name>
<dbReference type="EMBL" id="JACHJQ010000009">
    <property type="protein sequence ID" value="MBB4911159.1"/>
    <property type="molecule type" value="Genomic_DNA"/>
</dbReference>
<protein>
    <submittedName>
        <fullName evidence="2">Uncharacterized protein</fullName>
    </submittedName>
</protein>
<evidence type="ECO:0000313" key="3">
    <source>
        <dbReference type="Proteomes" id="UP000520767"/>
    </source>
</evidence>
<dbReference type="RefSeq" id="WP_192772876.1">
    <property type="nucleotide sequence ID" value="NZ_JACHJQ010000009.1"/>
</dbReference>
<organism evidence="2 3">
    <name type="scientific">Actinophytocola algeriensis</name>
    <dbReference type="NCBI Taxonomy" id="1768010"/>
    <lineage>
        <taxon>Bacteria</taxon>
        <taxon>Bacillati</taxon>
        <taxon>Actinomycetota</taxon>
        <taxon>Actinomycetes</taxon>
        <taxon>Pseudonocardiales</taxon>
        <taxon>Pseudonocardiaceae</taxon>
    </lineage>
</organism>
<evidence type="ECO:0000256" key="1">
    <source>
        <dbReference type="SAM" id="MobiDB-lite"/>
    </source>
</evidence>
<sequence length="118" mass="12283">MIVFVALIGLGGGGGLIKGGLDGRSALADGPSGTFTPTDRDCTKDGCTWIGDFVSHEGTITRTGIELRDEVRVSRTDPMPAEIADVRLHDDAGGPSPTPRTATGDGRWPAASVSWWCA</sequence>
<accession>A0A7W7VID7</accession>
<keyword evidence="3" id="KW-1185">Reference proteome</keyword>
<comment type="caution">
    <text evidence="2">The sequence shown here is derived from an EMBL/GenBank/DDBJ whole genome shotgun (WGS) entry which is preliminary data.</text>
</comment>
<gene>
    <name evidence="2" type="ORF">FHR82_007419</name>
</gene>
<evidence type="ECO:0000313" key="2">
    <source>
        <dbReference type="EMBL" id="MBB4911159.1"/>
    </source>
</evidence>
<feature type="region of interest" description="Disordered" evidence="1">
    <location>
        <begin position="73"/>
        <end position="108"/>
    </location>
</feature>
<dbReference type="AlphaFoldDB" id="A0A7W7VID7"/>